<organism evidence="1">
    <name type="scientific">Chenuda virus</name>
    <dbReference type="NCBI Taxonomy" id="40065"/>
    <lineage>
        <taxon>Viruses</taxon>
        <taxon>Riboviria</taxon>
        <taxon>Orthornavirae</taxon>
        <taxon>Duplornaviricota</taxon>
        <taxon>Resentoviricetes</taxon>
        <taxon>Reovirales</taxon>
        <taxon>Sedoreoviridae</taxon>
        <taxon>Orbivirus</taxon>
        <taxon>Orbivirus chenudaense</taxon>
    </lineage>
</organism>
<protein>
    <submittedName>
        <fullName evidence="1">VP6 protein</fullName>
    </submittedName>
</protein>
<proteinExistence type="predicted"/>
<dbReference type="EMBL" id="KP311324">
    <property type="protein sequence ID" value="AKC89310.1"/>
    <property type="molecule type" value="Genomic_RNA"/>
</dbReference>
<sequence length="194" mass="22878">KARFASWGLMSQWTTGRMDLKVLLRLLRRDPEGTRRVVYRLEDPAARMMHHVYRQIDQTTPQGRDARAEIAEMVLRMMFSLPQLIMDTGLRCPMLNLPRDGDVLMTLALLRRRRIMEVEAVIWLQAAQRRGQVSISLQPSELLRYCANAERNLWKYLNLGALYRLTVRSFGLGRRRLSRSERNRLKALRRKTRT</sequence>
<accession>A0A162BSR4</accession>
<feature type="non-terminal residue" evidence="1">
    <location>
        <position position="1"/>
    </location>
</feature>
<evidence type="ECO:0000313" key="1">
    <source>
        <dbReference type="EMBL" id="AKC89310.1"/>
    </source>
</evidence>
<name>A0A162BSR4_9REOV</name>
<reference evidence="1" key="1">
    <citation type="submission" date="2014-12" db="EMBL/GenBank/DDBJ databases">
        <title>Genome sequences of Chenuda virus strain LEIV-7453Tur.</title>
        <authorList>
            <person name="Alkhovsky S.V."/>
            <person name="Shchetinin A.M."/>
            <person name="Lvov D.K."/>
            <person name="Shchelkanov M.Y."/>
            <person name="Deryabin P.G."/>
        </authorList>
    </citation>
    <scope>NUCLEOTIDE SEQUENCE</scope>
    <source>
        <strain evidence="1">LEIV-7453Tur</strain>
    </source>
</reference>